<protein>
    <submittedName>
        <fullName evidence="1">Elements of external origin</fullName>
    </submittedName>
</protein>
<dbReference type="InterPro" id="IPR005564">
    <property type="entry name" value="Major_capsid_GpE"/>
</dbReference>
<reference evidence="2" key="3">
    <citation type="journal article" date="2017" name="Plant Physiol. Biochem.">
        <title>Differential oxidative and antioxidative response of duckweed Lemna minor toward plant growth promoting/inhibiting bacteria.</title>
        <authorList>
            <person name="Ishizawa H."/>
            <person name="Kuroda M."/>
            <person name="Morikawa M."/>
            <person name="Ike M."/>
        </authorList>
    </citation>
    <scope>NUCLEOTIDE SEQUENCE [LARGE SCALE GENOMIC DNA]</scope>
    <source>
        <strain evidence="2">H3</strain>
    </source>
</reference>
<evidence type="ECO:0000313" key="1">
    <source>
        <dbReference type="EMBL" id="BBF85705.1"/>
    </source>
</evidence>
<dbReference type="Pfam" id="PF03864">
    <property type="entry name" value="Phage_cap_E"/>
    <property type="match status" value="1"/>
</dbReference>
<dbReference type="KEGG" id="amah:DLM_2090"/>
<organism evidence="1 2">
    <name type="scientific">Aquitalea magnusonii</name>
    <dbReference type="NCBI Taxonomy" id="332411"/>
    <lineage>
        <taxon>Bacteria</taxon>
        <taxon>Pseudomonadati</taxon>
        <taxon>Pseudomonadota</taxon>
        <taxon>Betaproteobacteria</taxon>
        <taxon>Neisseriales</taxon>
        <taxon>Chromobacteriaceae</taxon>
        <taxon>Aquitalea</taxon>
    </lineage>
</organism>
<proteinExistence type="predicted"/>
<sequence length="342" mass="37388">MPQSIADLLKDPAFSIASLTESIKLLPNTYSKVGQSGIFVRKGVNSRTIALEYAGGRLHLLSNQDVGSPGQRTKRDKKNVRFFGVPHIPHDDTILAAEIMGSRVFGGNDTLTVADVANVVNDHLQDMKVRHDLTQEWMMLGAIKGKIVDGDGELMYDLYKEFGIQKKVIEFKLSDPAFNVKQACMNVCRHIEKNLLGDVSTGVKAWVDAEFMDALTVHPNVEKAFQGWAAAQENIGGDVRNGFKFGGVTFEEYTGEVPTADGKSTVSLISEGAGHAIPLGTRQTFLMYDAPGDFMEAVGTLGQPYYAKIRNTDFDRGVDVHTQSNPLPLCARPGVLVELKLT</sequence>
<dbReference type="OrthoDB" id="6388191at2"/>
<dbReference type="AlphaFoldDB" id="A0A3G9GE12"/>
<name>A0A3G9GE12_9NEIS</name>
<keyword evidence="2" id="KW-1185">Reference proteome</keyword>
<accession>A0A3G9GE12</accession>
<gene>
    <name evidence="1" type="ORF">DLM_2090</name>
</gene>
<dbReference type="Proteomes" id="UP000198290">
    <property type="component" value="Chromosome"/>
</dbReference>
<dbReference type="EMBL" id="AP018823">
    <property type="protein sequence ID" value="BBF85705.1"/>
    <property type="molecule type" value="Genomic_DNA"/>
</dbReference>
<reference evidence="1 2" key="2">
    <citation type="journal article" date="2017" name="Genome Announc.">
        <title>Draft genome sequence of Aquitalea magnusonii strain H3, a plant growth-promoting bacterium of duckweed Lemna minor.</title>
        <authorList>
            <person name="Ishizawa H."/>
            <person name="Kuroda M."/>
            <person name="Ike M."/>
        </authorList>
    </citation>
    <scope>NUCLEOTIDE SEQUENCE [LARGE SCALE GENOMIC DNA]</scope>
    <source>
        <strain evidence="1 2">H3</strain>
    </source>
</reference>
<reference evidence="2" key="1">
    <citation type="journal article" date="2017" name="Biotechnol. Biofuels">
        <title>Evaluation of environmental bacterial communities as a factor affecting the growth of duckweed Lemna minor.</title>
        <authorList>
            <person name="Ishizawa H."/>
            <person name="Kuroda M."/>
            <person name="Morikawa M."/>
            <person name="Ike M."/>
        </authorList>
    </citation>
    <scope>NUCLEOTIDE SEQUENCE [LARGE SCALE GENOMIC DNA]</scope>
    <source>
        <strain evidence="2">H3</strain>
    </source>
</reference>
<evidence type="ECO:0000313" key="2">
    <source>
        <dbReference type="Proteomes" id="UP000198290"/>
    </source>
</evidence>
<dbReference type="RefSeq" id="WP_089084382.1">
    <property type="nucleotide sequence ID" value="NZ_AP018823.1"/>
</dbReference>